<dbReference type="AlphaFoldDB" id="A0ABD1MW67"/>
<keyword evidence="2" id="KW-1185">Reference proteome</keyword>
<organism evidence="1 2">
    <name type="scientific">Flemingia macrophylla</name>
    <dbReference type="NCBI Taxonomy" id="520843"/>
    <lineage>
        <taxon>Eukaryota</taxon>
        <taxon>Viridiplantae</taxon>
        <taxon>Streptophyta</taxon>
        <taxon>Embryophyta</taxon>
        <taxon>Tracheophyta</taxon>
        <taxon>Spermatophyta</taxon>
        <taxon>Magnoliopsida</taxon>
        <taxon>eudicotyledons</taxon>
        <taxon>Gunneridae</taxon>
        <taxon>Pentapetalae</taxon>
        <taxon>rosids</taxon>
        <taxon>fabids</taxon>
        <taxon>Fabales</taxon>
        <taxon>Fabaceae</taxon>
        <taxon>Papilionoideae</taxon>
        <taxon>50 kb inversion clade</taxon>
        <taxon>NPAAA clade</taxon>
        <taxon>indigoferoid/millettioid clade</taxon>
        <taxon>Phaseoleae</taxon>
        <taxon>Flemingia</taxon>
    </lineage>
</organism>
<name>A0ABD1MW67_9FABA</name>
<accession>A0ABD1MW67</accession>
<sequence length="158" mass="17537">MADEVVQSPNELEKTLEELVIEDGYMNMQFVNEIHASIESKEPSTVEHHMRLAHLCSQSQNLRPAWMCAQRHMTTTSCCVPELREREEVSQPPKIIFNGGASYTTTNCNFLTFRGSSFSFEVIKVGLTSEVNSIAKSGAKLVMVVSCAKVPKVTIIVG</sequence>
<proteinExistence type="predicted"/>
<gene>
    <name evidence="1" type="ORF">Fmac_007984</name>
</gene>
<evidence type="ECO:0000313" key="1">
    <source>
        <dbReference type="EMBL" id="KAL2340044.1"/>
    </source>
</evidence>
<comment type="caution">
    <text evidence="1">The sequence shown here is derived from an EMBL/GenBank/DDBJ whole genome shotgun (WGS) entry which is preliminary data.</text>
</comment>
<reference evidence="1 2" key="1">
    <citation type="submission" date="2024-08" db="EMBL/GenBank/DDBJ databases">
        <title>Insights into the chromosomal genome structure of Flemingia macrophylla.</title>
        <authorList>
            <person name="Ding Y."/>
            <person name="Zhao Y."/>
            <person name="Bi W."/>
            <person name="Wu M."/>
            <person name="Zhao G."/>
            <person name="Gong Y."/>
            <person name="Li W."/>
            <person name="Zhang P."/>
        </authorList>
    </citation>
    <scope>NUCLEOTIDE SEQUENCE [LARGE SCALE GENOMIC DNA]</scope>
    <source>
        <strain evidence="1">DYQJB</strain>
        <tissue evidence="1">Leaf</tissue>
    </source>
</reference>
<dbReference type="Proteomes" id="UP001603857">
    <property type="component" value="Unassembled WGS sequence"/>
</dbReference>
<dbReference type="EMBL" id="JBGMDY010000003">
    <property type="protein sequence ID" value="KAL2340044.1"/>
    <property type="molecule type" value="Genomic_DNA"/>
</dbReference>
<evidence type="ECO:0000313" key="2">
    <source>
        <dbReference type="Proteomes" id="UP001603857"/>
    </source>
</evidence>
<protein>
    <submittedName>
        <fullName evidence="1">Uncharacterized protein</fullName>
    </submittedName>
</protein>